<feature type="transmembrane region" description="Helical" evidence="1">
    <location>
        <begin position="9"/>
        <end position="31"/>
    </location>
</feature>
<dbReference type="EMBL" id="CP118868">
    <property type="protein sequence ID" value="WEG35334.1"/>
    <property type="molecule type" value="Genomic_DNA"/>
</dbReference>
<dbReference type="RefSeq" id="WP_315567703.1">
    <property type="nucleotide sequence ID" value="NZ_CP118866.1"/>
</dbReference>
<protein>
    <submittedName>
        <fullName evidence="3">DUF5050 domain-containing protein</fullName>
    </submittedName>
</protein>
<keyword evidence="4" id="KW-1185">Reference proteome</keyword>
<organism evidence="3 4">
    <name type="scientific">Amygdalobacter indicium</name>
    <dbReference type="NCBI Taxonomy" id="3029272"/>
    <lineage>
        <taxon>Bacteria</taxon>
        <taxon>Bacillati</taxon>
        <taxon>Bacillota</taxon>
        <taxon>Clostridia</taxon>
        <taxon>Eubacteriales</taxon>
        <taxon>Oscillospiraceae</taxon>
        <taxon>Amygdalobacter</taxon>
    </lineage>
</organism>
<feature type="domain" description="Prolow-density lipoprotein receptor-related protein 1-like beta-propeller" evidence="2">
    <location>
        <begin position="287"/>
        <end position="512"/>
    </location>
</feature>
<dbReference type="SUPFAM" id="SSF69304">
    <property type="entry name" value="Tricorn protease N-terminal domain"/>
    <property type="match status" value="1"/>
</dbReference>
<evidence type="ECO:0000313" key="3">
    <source>
        <dbReference type="EMBL" id="WEG35334.1"/>
    </source>
</evidence>
<accession>A0ABY8C717</accession>
<dbReference type="Proteomes" id="UP001220478">
    <property type="component" value="Chromosome"/>
</dbReference>
<proteinExistence type="predicted"/>
<gene>
    <name evidence="3" type="ORF">PYS61_05230</name>
</gene>
<dbReference type="Pfam" id="PF16472">
    <property type="entry name" value="DUF5050"/>
    <property type="match status" value="1"/>
</dbReference>
<sequence length="588" mass="67188">MKRKNRKLIVLISGLIVANIVLIAVICALFYSKQQKAQSLIAKAQSAYKQADYQGALDCLDKLSDAEKKKPENLLLLAKIEAITKNEHLADTLAEFHNLNLTTKQKALYANELAQINLTVALNKDDYTQADSIFAEQAVVPLDPQLALKLIKHDTENNNNPAALKMFKLLENMFEFDENLNKYYLLTAAKAGEAQLATELFHKNKDLYLKDNQYMLNLEESLLSQKATTLLGEIYQSYLDKKTLNKSNFLRLQKFFKSQNDTTSLEKLKELAKELNIVTSDNDSVGNTQGNILNSGIIAKYKNTLYFPDFSNFYLTKTDDDFANKTVLLQTAVNYLNVTADNIYFVNRLPKANASGKQDKWQEVGPIKRVDLEGQNLQMIYDTEASHLLLEKGYLYFIDHKDGKKLKRIAVSSIDMGEVEVETVVNDAVTEYALNHDKVVYAHDKDHKLHLYDISQKQDKILVNNRVSYVNMAQDRIYYINMDKSSHIECYSLADNKTKTVFNKSQCSQLNVIPGSSQSKDMLLFEKLNLARMRGDGNDYLDLTSDLITHINFVDKYIYYYLEDPNSAWEMYRQEINGGKRMKVVGNK</sequence>
<reference evidence="3 4" key="1">
    <citation type="submission" date="2023-02" db="EMBL/GenBank/DDBJ databases">
        <title>Novel Oscillospiraceae bacterial genomes.</title>
        <authorList>
            <person name="Srinivasan S."/>
            <person name="Austin M.N."/>
            <person name="Fiedler T.L."/>
            <person name="Strenk S.M."/>
            <person name="Agnew K.J."/>
            <person name="Nagana Gowda G.A."/>
            <person name="Raftery D."/>
            <person name="Beamer M.A."/>
            <person name="Achilles S.L."/>
            <person name="Wiesenfeld H.C."/>
            <person name="Fredricks D.N."/>
            <person name="Hillier S.L."/>
        </authorList>
    </citation>
    <scope>NUCLEOTIDE SEQUENCE [LARGE SCALE GENOMIC DNA]</scope>
    <source>
        <strain evidence="3 4">CHIC02 1186E3-8</strain>
    </source>
</reference>
<name>A0ABY8C717_9FIRM</name>
<evidence type="ECO:0000313" key="4">
    <source>
        <dbReference type="Proteomes" id="UP001220478"/>
    </source>
</evidence>
<keyword evidence="1" id="KW-1133">Transmembrane helix</keyword>
<keyword evidence="1" id="KW-0812">Transmembrane</keyword>
<dbReference type="InterPro" id="IPR032485">
    <property type="entry name" value="LRP1-like_beta_prop"/>
</dbReference>
<keyword evidence="1" id="KW-0472">Membrane</keyword>
<evidence type="ECO:0000259" key="2">
    <source>
        <dbReference type="Pfam" id="PF16472"/>
    </source>
</evidence>
<evidence type="ECO:0000256" key="1">
    <source>
        <dbReference type="SAM" id="Phobius"/>
    </source>
</evidence>